<keyword evidence="2" id="KW-0472">Membrane</keyword>
<dbReference type="AlphaFoldDB" id="A0A4U7AZ25"/>
<dbReference type="EMBL" id="PTQR01000094">
    <property type="protein sequence ID" value="TKX20267.1"/>
    <property type="molecule type" value="Genomic_DNA"/>
</dbReference>
<sequence>MDRGVAIPMTPSPTGDDDDLSLVQIRNTDNNEIPRSHLRDTARVSSAAYRNLRNEHIQSRFRQPIASANTAVSPTTSAHQSLSVAPRAPEALGTAGPRGKKERLLVWLLRICGYVASCISFWSHWNFVNFNSLGAMISAASMICTLNNKQSSTTDCCMDMVGVTAAFIGVHDLPFYINATIWSIDTVLFTASVLFGLPIKVKDSLKETKNTAAGYVQRLGLLRWLRRSKAEPSLPVRAT</sequence>
<keyword evidence="2" id="KW-1133">Transmembrane helix</keyword>
<evidence type="ECO:0000256" key="1">
    <source>
        <dbReference type="SAM" id="MobiDB-lite"/>
    </source>
</evidence>
<comment type="caution">
    <text evidence="3">The sequence shown here is derived from an EMBL/GenBank/DDBJ whole genome shotgun (WGS) entry which is preliminary data.</text>
</comment>
<accession>A0A4U7AZ25</accession>
<evidence type="ECO:0000313" key="3">
    <source>
        <dbReference type="EMBL" id="TKX20267.1"/>
    </source>
</evidence>
<protein>
    <recommendedName>
        <fullName evidence="5">Transmembrane protein</fullName>
    </recommendedName>
</protein>
<evidence type="ECO:0000256" key="2">
    <source>
        <dbReference type="SAM" id="Phobius"/>
    </source>
</evidence>
<name>A0A4U7AZ25_9PEZI</name>
<feature type="transmembrane region" description="Helical" evidence="2">
    <location>
        <begin position="175"/>
        <end position="197"/>
    </location>
</feature>
<organism evidence="3 4">
    <name type="scientific">Elsinoe australis</name>
    <dbReference type="NCBI Taxonomy" id="40998"/>
    <lineage>
        <taxon>Eukaryota</taxon>
        <taxon>Fungi</taxon>
        <taxon>Dikarya</taxon>
        <taxon>Ascomycota</taxon>
        <taxon>Pezizomycotina</taxon>
        <taxon>Dothideomycetes</taxon>
        <taxon>Dothideomycetidae</taxon>
        <taxon>Myriangiales</taxon>
        <taxon>Elsinoaceae</taxon>
        <taxon>Elsinoe</taxon>
    </lineage>
</organism>
<feature type="transmembrane region" description="Helical" evidence="2">
    <location>
        <begin position="104"/>
        <end position="125"/>
    </location>
</feature>
<feature type="region of interest" description="Disordered" evidence="1">
    <location>
        <begin position="76"/>
        <end position="96"/>
    </location>
</feature>
<evidence type="ECO:0008006" key="5">
    <source>
        <dbReference type="Google" id="ProtNLM"/>
    </source>
</evidence>
<reference evidence="3 4" key="1">
    <citation type="submission" date="2018-02" db="EMBL/GenBank/DDBJ databases">
        <title>Draft genome sequences of Elsinoe sp., causing black scab on jojoba.</title>
        <authorList>
            <person name="Stodart B."/>
            <person name="Jeffress S."/>
            <person name="Ash G."/>
            <person name="Arun Chinnappa K."/>
        </authorList>
    </citation>
    <scope>NUCLEOTIDE SEQUENCE [LARGE SCALE GENOMIC DNA]</scope>
    <source>
        <strain evidence="3 4">Hillstone_2</strain>
    </source>
</reference>
<gene>
    <name evidence="3" type="ORF">C1H76_7520</name>
</gene>
<proteinExistence type="predicted"/>
<dbReference type="Proteomes" id="UP000308133">
    <property type="component" value="Unassembled WGS sequence"/>
</dbReference>
<evidence type="ECO:0000313" key="4">
    <source>
        <dbReference type="Proteomes" id="UP000308133"/>
    </source>
</evidence>
<keyword evidence="2" id="KW-0812">Transmembrane</keyword>